<evidence type="ECO:0000256" key="2">
    <source>
        <dbReference type="ARBA" id="ARBA00022434"/>
    </source>
</evidence>
<feature type="binding site" evidence="6">
    <location>
        <position position="53"/>
    </location>
    <ligand>
        <name>Fe cation</name>
        <dbReference type="ChEBI" id="CHEBI:24875"/>
        <label>1</label>
    </ligand>
</feature>
<dbReference type="Pfam" id="PF00210">
    <property type="entry name" value="Ferritin"/>
    <property type="match status" value="1"/>
</dbReference>
<dbReference type="PROSITE" id="PS50905">
    <property type="entry name" value="FERRITIN_LIKE"/>
    <property type="match status" value="1"/>
</dbReference>
<evidence type="ECO:0000256" key="4">
    <source>
        <dbReference type="ARBA" id="ARBA00023002"/>
    </source>
</evidence>
<feature type="domain" description="Ferritin-like diiron" evidence="8">
    <location>
        <begin position="1"/>
        <end position="145"/>
    </location>
</feature>
<dbReference type="FunFam" id="1.20.1260.10:FF:000001">
    <property type="entry name" value="Non-heme ferritin"/>
    <property type="match status" value="1"/>
</dbReference>
<comment type="similarity">
    <text evidence="1 7">Belongs to the ferritin family. Prokaryotic subfamily.</text>
</comment>
<evidence type="ECO:0000256" key="1">
    <source>
        <dbReference type="ARBA" id="ARBA00006950"/>
    </source>
</evidence>
<keyword evidence="7" id="KW-0963">Cytoplasm</keyword>
<comment type="caution">
    <text evidence="9">The sequence shown here is derived from an EMBL/GenBank/DDBJ whole genome shotgun (WGS) entry which is preliminary data.</text>
</comment>
<dbReference type="InterPro" id="IPR041719">
    <property type="entry name" value="Ferritin_prok"/>
</dbReference>
<dbReference type="SUPFAM" id="SSF47240">
    <property type="entry name" value="Ferritin-like"/>
    <property type="match status" value="1"/>
</dbReference>
<reference evidence="9 10" key="1">
    <citation type="submission" date="2018-04" db="EMBL/GenBank/DDBJ databases">
        <title>Genomic Encyclopedia of Type Strains, Phase IV (KMG-IV): sequencing the most valuable type-strain genomes for metagenomic binning, comparative biology and taxonomic classification.</title>
        <authorList>
            <person name="Goeker M."/>
        </authorList>
    </citation>
    <scope>NUCLEOTIDE SEQUENCE [LARGE SCALE GENOMIC DNA]</scope>
    <source>
        <strain evidence="9 10">DSM 14823</strain>
    </source>
</reference>
<dbReference type="GO" id="GO:0004322">
    <property type="term" value="F:ferroxidase activity"/>
    <property type="evidence" value="ECO:0007669"/>
    <property type="project" value="TreeGrafter"/>
</dbReference>
<feature type="binding site" evidence="6">
    <location>
        <position position="127"/>
    </location>
    <ligand>
        <name>Fe cation</name>
        <dbReference type="ChEBI" id="CHEBI:24875"/>
        <label>1</label>
    </ligand>
</feature>
<dbReference type="GO" id="GO:0006879">
    <property type="term" value="P:intracellular iron ion homeostasis"/>
    <property type="evidence" value="ECO:0007669"/>
    <property type="project" value="UniProtKB-KW"/>
</dbReference>
<comment type="subcellular location">
    <subcellularLocation>
        <location evidence="7">Cytoplasm</location>
    </subcellularLocation>
</comment>
<dbReference type="PANTHER" id="PTHR11431:SF127">
    <property type="entry name" value="BACTERIAL NON-HEME FERRITIN"/>
    <property type="match status" value="1"/>
</dbReference>
<evidence type="ECO:0000259" key="8">
    <source>
        <dbReference type="PROSITE" id="PS50905"/>
    </source>
</evidence>
<dbReference type="CDD" id="cd01055">
    <property type="entry name" value="Nonheme_Ferritin"/>
    <property type="match status" value="1"/>
</dbReference>
<dbReference type="RefSeq" id="WP_206212694.1">
    <property type="nucleotide sequence ID" value="NZ_CABMMC010000100.1"/>
</dbReference>
<dbReference type="Proteomes" id="UP000245959">
    <property type="component" value="Unassembled WGS sequence"/>
</dbReference>
<comment type="function">
    <text evidence="7">Iron-storage protein.</text>
</comment>
<dbReference type="InterPro" id="IPR009078">
    <property type="entry name" value="Ferritin-like_SF"/>
</dbReference>
<dbReference type="GO" id="GO:0008199">
    <property type="term" value="F:ferric iron binding"/>
    <property type="evidence" value="ECO:0007669"/>
    <property type="project" value="InterPro"/>
</dbReference>
<dbReference type="InterPro" id="IPR008331">
    <property type="entry name" value="Ferritin_DPS_dom"/>
</dbReference>
<keyword evidence="5 6" id="KW-0408">Iron</keyword>
<dbReference type="GO" id="GO:0005829">
    <property type="term" value="C:cytosol"/>
    <property type="evidence" value="ECO:0007669"/>
    <property type="project" value="TreeGrafter"/>
</dbReference>
<dbReference type="InterPro" id="IPR009040">
    <property type="entry name" value="Ferritin-like_diiron"/>
</dbReference>
<keyword evidence="4" id="KW-0560">Oxidoreductase</keyword>
<dbReference type="GO" id="GO:0042802">
    <property type="term" value="F:identical protein binding"/>
    <property type="evidence" value="ECO:0007669"/>
    <property type="project" value="UniProtKB-ARBA"/>
</dbReference>
<dbReference type="AlphaFoldDB" id="A0A2U1AN53"/>
<gene>
    <name evidence="9" type="ORF">C8D82_13028</name>
</gene>
<dbReference type="GeneID" id="78296565"/>
<dbReference type="GO" id="GO:0006826">
    <property type="term" value="P:iron ion transport"/>
    <property type="evidence" value="ECO:0007669"/>
    <property type="project" value="InterPro"/>
</dbReference>
<sequence>MLNGELTAALNDQMVFEISSAYIYLGMAAALERMNLPGCAHWMRIQADEELIHADIFYRYINDNSAAVELQAIPKPEFDSSGVLAVFKGALKHEKIVTSRIDKLAALAMKNNSFATLNFLNFFVTEQVQEEKSVQEIIDQLELAGNSKEALLFIDNKLAARAAATAPAAAATV</sequence>
<organism evidence="9 10">
    <name type="scientific">Victivallis vadensis</name>
    <dbReference type="NCBI Taxonomy" id="172901"/>
    <lineage>
        <taxon>Bacteria</taxon>
        <taxon>Pseudomonadati</taxon>
        <taxon>Lentisphaerota</taxon>
        <taxon>Lentisphaeria</taxon>
        <taxon>Victivallales</taxon>
        <taxon>Victivallaceae</taxon>
        <taxon>Victivallis</taxon>
    </lineage>
</organism>
<dbReference type="PANTHER" id="PTHR11431">
    <property type="entry name" value="FERRITIN"/>
    <property type="match status" value="1"/>
</dbReference>
<protein>
    <recommendedName>
        <fullName evidence="7">Ferritin</fullName>
        <ecNumber evidence="7">1.16.3.2</ecNumber>
    </recommendedName>
</protein>
<accession>A0A2U1AN53</accession>
<dbReference type="EC" id="1.16.3.2" evidence="7"/>
<keyword evidence="10" id="KW-1185">Reference proteome</keyword>
<evidence type="ECO:0000313" key="10">
    <source>
        <dbReference type="Proteomes" id="UP000245959"/>
    </source>
</evidence>
<evidence type="ECO:0000256" key="3">
    <source>
        <dbReference type="ARBA" id="ARBA00022723"/>
    </source>
</evidence>
<keyword evidence="3 6" id="KW-0479">Metal-binding</keyword>
<name>A0A2U1AN53_9BACT</name>
<evidence type="ECO:0000256" key="7">
    <source>
        <dbReference type="RuleBase" id="RU361145"/>
    </source>
</evidence>
<keyword evidence="2 7" id="KW-0409">Iron storage</keyword>
<evidence type="ECO:0000256" key="6">
    <source>
        <dbReference type="PIRSR" id="PIRSR601519-1"/>
    </source>
</evidence>
<comment type="catalytic activity">
    <reaction evidence="7">
        <text>4 Fe(2+) + O2 + 6 H2O = 4 iron(III) oxide-hydroxide + 12 H(+)</text>
        <dbReference type="Rhea" id="RHEA:11972"/>
        <dbReference type="ChEBI" id="CHEBI:15377"/>
        <dbReference type="ChEBI" id="CHEBI:15378"/>
        <dbReference type="ChEBI" id="CHEBI:15379"/>
        <dbReference type="ChEBI" id="CHEBI:29033"/>
        <dbReference type="ChEBI" id="CHEBI:78619"/>
        <dbReference type="EC" id="1.16.3.2"/>
    </reaction>
</comment>
<proteinExistence type="inferred from homology"/>
<evidence type="ECO:0000256" key="5">
    <source>
        <dbReference type="ARBA" id="ARBA00023004"/>
    </source>
</evidence>
<dbReference type="EMBL" id="QEKH01000030">
    <property type="protein sequence ID" value="PVY37869.1"/>
    <property type="molecule type" value="Genomic_DNA"/>
</dbReference>
<feature type="binding site" evidence="6">
    <location>
        <position position="94"/>
    </location>
    <ligand>
        <name>Fe cation</name>
        <dbReference type="ChEBI" id="CHEBI:24875"/>
        <label>1</label>
    </ligand>
</feature>
<feature type="binding site" evidence="6">
    <location>
        <position position="17"/>
    </location>
    <ligand>
        <name>Fe cation</name>
        <dbReference type="ChEBI" id="CHEBI:24875"/>
        <label>1</label>
    </ligand>
</feature>
<dbReference type="InterPro" id="IPR012347">
    <property type="entry name" value="Ferritin-like"/>
</dbReference>
<dbReference type="GO" id="GO:0008198">
    <property type="term" value="F:ferrous iron binding"/>
    <property type="evidence" value="ECO:0007669"/>
    <property type="project" value="TreeGrafter"/>
</dbReference>
<feature type="binding site" evidence="6">
    <location>
        <position position="50"/>
    </location>
    <ligand>
        <name>Fe cation</name>
        <dbReference type="ChEBI" id="CHEBI:24875"/>
        <label>1</label>
    </ligand>
</feature>
<evidence type="ECO:0000313" key="9">
    <source>
        <dbReference type="EMBL" id="PVY37869.1"/>
    </source>
</evidence>
<dbReference type="InterPro" id="IPR001519">
    <property type="entry name" value="Ferritin"/>
</dbReference>
<dbReference type="Gene3D" id="1.20.1260.10">
    <property type="match status" value="1"/>
</dbReference>